<name>A0A521FUT5_9SPHI</name>
<feature type="region of interest" description="Disordered" evidence="1">
    <location>
        <begin position="104"/>
        <end position="156"/>
    </location>
</feature>
<accession>A0A521FUT5</accession>
<feature type="compositionally biased region" description="Basic and acidic residues" evidence="1">
    <location>
        <begin position="139"/>
        <end position="152"/>
    </location>
</feature>
<dbReference type="AlphaFoldDB" id="A0A521FUT5"/>
<dbReference type="Proteomes" id="UP000320300">
    <property type="component" value="Unassembled WGS sequence"/>
</dbReference>
<gene>
    <name evidence="2" type="ORF">SAMN06265348_1305</name>
</gene>
<dbReference type="RefSeq" id="WP_142531412.1">
    <property type="nucleotide sequence ID" value="NZ_CBCSJO010000026.1"/>
</dbReference>
<proteinExistence type="predicted"/>
<organism evidence="2 3">
    <name type="scientific">Pedobacter westerhofensis</name>
    <dbReference type="NCBI Taxonomy" id="425512"/>
    <lineage>
        <taxon>Bacteria</taxon>
        <taxon>Pseudomonadati</taxon>
        <taxon>Bacteroidota</taxon>
        <taxon>Sphingobacteriia</taxon>
        <taxon>Sphingobacteriales</taxon>
        <taxon>Sphingobacteriaceae</taxon>
        <taxon>Pedobacter</taxon>
    </lineage>
</organism>
<dbReference type="OrthoDB" id="7365718at2"/>
<dbReference type="EMBL" id="FXTN01000030">
    <property type="protein sequence ID" value="SMO99938.1"/>
    <property type="molecule type" value="Genomic_DNA"/>
</dbReference>
<reference evidence="2 3" key="1">
    <citation type="submission" date="2017-05" db="EMBL/GenBank/DDBJ databases">
        <authorList>
            <person name="Varghese N."/>
            <person name="Submissions S."/>
        </authorList>
    </citation>
    <scope>NUCLEOTIDE SEQUENCE [LARGE SCALE GENOMIC DNA]</scope>
    <source>
        <strain evidence="2 3">DSM 19036</strain>
    </source>
</reference>
<keyword evidence="3" id="KW-1185">Reference proteome</keyword>
<evidence type="ECO:0000256" key="1">
    <source>
        <dbReference type="SAM" id="MobiDB-lite"/>
    </source>
</evidence>
<evidence type="ECO:0000313" key="3">
    <source>
        <dbReference type="Proteomes" id="UP000320300"/>
    </source>
</evidence>
<protein>
    <submittedName>
        <fullName evidence="2">Uncharacterized protein</fullName>
    </submittedName>
</protein>
<evidence type="ECO:0000313" key="2">
    <source>
        <dbReference type="EMBL" id="SMO99938.1"/>
    </source>
</evidence>
<sequence length="293" mass="33947">MARIRTVKPSFLRHELLQDLEAENPGKYIMMVFMGLWMLSDNKGRFEYKPRSMKLDILPFLEYSMQDTLNILEESGFIRTYLVDGQKYGSIPSFKEHQRITGKEATEGEKYPPEPFLIPDDQQGNSGESIGKQPGAQEGKGKEEEGNKEGKGEVGSFPHSEINMVLLTEVLKFFQFNEIANPDKQREVGSFLKCLTINNRQKYFEEQFVAYVEYKKINDSFPHSFKKFIGSHSDLFEDGAWNAENWVEKLNTERLRHESKKIKGKAESIIDLHSASIEYWKRVEELENKNKGL</sequence>